<sequence>MDIYIITGASKGIGLALGKQLLQNNHQLICVARTKNVALEKLAKEEKCPLLYIEQDLAQTDELPNLMDQIFQAIPDDFESITLINNAGIVEPIGKVESHSPEAIAKSIAVNLTAPMILTSLFMNKLENKPAVKKIINISSGAGRHPYSGWGCYCAGKAGLDHFTRVVSEEQANKENGTKIISIAPGIIDTGMQEKIRSVKMEDFELVDQFIGYKENNQLQTADQTAEALIKLIQSPRFLQLDPISDIRNIGIELE</sequence>
<dbReference type="NCBIfam" id="NF005381">
    <property type="entry name" value="PRK06924.1"/>
    <property type="match status" value="1"/>
</dbReference>
<dbReference type="InterPro" id="IPR036291">
    <property type="entry name" value="NAD(P)-bd_dom_sf"/>
</dbReference>
<dbReference type="InterPro" id="IPR020904">
    <property type="entry name" value="Sc_DH/Rdtase_CS"/>
</dbReference>
<proteinExistence type="inferred from homology"/>
<evidence type="ECO:0000256" key="2">
    <source>
        <dbReference type="ARBA" id="ARBA00006484"/>
    </source>
</evidence>
<evidence type="ECO:0000256" key="4">
    <source>
        <dbReference type="ARBA" id="ARBA00022857"/>
    </source>
</evidence>
<keyword evidence="5" id="KW-0560">Oxidoreductase</keyword>
<dbReference type="Proteomes" id="UP000679950">
    <property type="component" value="Unassembled WGS sequence"/>
</dbReference>
<dbReference type="SUPFAM" id="SSF51735">
    <property type="entry name" value="NAD(P)-binding Rossmann-fold domains"/>
    <property type="match status" value="1"/>
</dbReference>
<dbReference type="PANTHER" id="PTHR44085">
    <property type="entry name" value="SEPIAPTERIN REDUCTASE"/>
    <property type="match status" value="1"/>
</dbReference>
<evidence type="ECO:0000256" key="3">
    <source>
        <dbReference type="ARBA" id="ARBA00022490"/>
    </source>
</evidence>
<organism evidence="7 8">
    <name type="scientific">Lederbergia ruris</name>
    <dbReference type="NCBI Taxonomy" id="217495"/>
    <lineage>
        <taxon>Bacteria</taxon>
        <taxon>Bacillati</taxon>
        <taxon>Bacillota</taxon>
        <taxon>Bacilli</taxon>
        <taxon>Bacillales</taxon>
        <taxon>Bacillaceae</taxon>
        <taxon>Lederbergia</taxon>
    </lineage>
</organism>
<evidence type="ECO:0000256" key="6">
    <source>
        <dbReference type="RuleBase" id="RU000363"/>
    </source>
</evidence>
<dbReference type="Gene3D" id="3.40.50.720">
    <property type="entry name" value="NAD(P)-binding Rossmann-like Domain"/>
    <property type="match status" value="1"/>
</dbReference>
<dbReference type="RefSeq" id="WP_212966130.1">
    <property type="nucleotide sequence ID" value="NZ_BORB01000012.1"/>
</dbReference>
<gene>
    <name evidence="7" type="ORF">J8TS2_17830</name>
</gene>
<dbReference type="Pfam" id="PF00106">
    <property type="entry name" value="adh_short"/>
    <property type="match status" value="1"/>
</dbReference>
<keyword evidence="4" id="KW-0521">NADP</keyword>
<name>A0ABQ4KJ33_9BACI</name>
<comment type="similarity">
    <text evidence="2 6">Belongs to the short-chain dehydrogenases/reductases (SDR) family.</text>
</comment>
<evidence type="ECO:0000313" key="7">
    <source>
        <dbReference type="EMBL" id="GIN57464.1"/>
    </source>
</evidence>
<evidence type="ECO:0000313" key="8">
    <source>
        <dbReference type="Proteomes" id="UP000679950"/>
    </source>
</evidence>
<keyword evidence="8" id="KW-1185">Reference proteome</keyword>
<dbReference type="PRINTS" id="PR00080">
    <property type="entry name" value="SDRFAMILY"/>
</dbReference>
<comment type="caution">
    <text evidence="7">The sequence shown here is derived from an EMBL/GenBank/DDBJ whole genome shotgun (WGS) entry which is preliminary data.</text>
</comment>
<protein>
    <submittedName>
        <fullName evidence="7">Short-chain dehydrogenase</fullName>
    </submittedName>
</protein>
<dbReference type="PRINTS" id="PR00081">
    <property type="entry name" value="GDHRDH"/>
</dbReference>
<evidence type="ECO:0000256" key="5">
    <source>
        <dbReference type="ARBA" id="ARBA00023002"/>
    </source>
</evidence>
<dbReference type="InterPro" id="IPR002347">
    <property type="entry name" value="SDR_fam"/>
</dbReference>
<dbReference type="InterPro" id="IPR051721">
    <property type="entry name" value="Biopterin_syn/organic_redct"/>
</dbReference>
<dbReference type="PANTHER" id="PTHR44085:SF2">
    <property type="entry name" value="SEPIAPTERIN REDUCTASE"/>
    <property type="match status" value="1"/>
</dbReference>
<keyword evidence="3" id="KW-0963">Cytoplasm</keyword>
<evidence type="ECO:0000256" key="1">
    <source>
        <dbReference type="ARBA" id="ARBA00004496"/>
    </source>
</evidence>
<dbReference type="PROSITE" id="PS00061">
    <property type="entry name" value="ADH_SHORT"/>
    <property type="match status" value="1"/>
</dbReference>
<reference evidence="7 8" key="1">
    <citation type="submission" date="2021-03" db="EMBL/GenBank/DDBJ databases">
        <title>Antimicrobial resistance genes in bacteria isolated from Japanese honey, and their potential for conferring macrolide and lincosamide resistance in the American foulbrood pathogen Paenibacillus larvae.</title>
        <authorList>
            <person name="Okamoto M."/>
            <person name="Kumagai M."/>
            <person name="Kanamori H."/>
            <person name="Takamatsu D."/>
        </authorList>
    </citation>
    <scope>NUCLEOTIDE SEQUENCE [LARGE SCALE GENOMIC DNA]</scope>
    <source>
        <strain evidence="7 8">J8TS2</strain>
    </source>
</reference>
<comment type="subcellular location">
    <subcellularLocation>
        <location evidence="1">Cytoplasm</location>
    </subcellularLocation>
</comment>
<dbReference type="EMBL" id="BORB01000012">
    <property type="protein sequence ID" value="GIN57464.1"/>
    <property type="molecule type" value="Genomic_DNA"/>
</dbReference>
<accession>A0ABQ4KJ33</accession>